<dbReference type="Gene3D" id="1.10.287.130">
    <property type="match status" value="1"/>
</dbReference>
<dbReference type="NCBIfam" id="TIGR00254">
    <property type="entry name" value="GGDEF"/>
    <property type="match status" value="1"/>
</dbReference>
<comment type="catalytic activity">
    <reaction evidence="1">
        <text>ATP + protein L-histidine = ADP + protein N-phospho-L-histidine.</text>
        <dbReference type="EC" id="2.7.13.3"/>
    </reaction>
</comment>
<evidence type="ECO:0000256" key="6">
    <source>
        <dbReference type="SAM" id="Coils"/>
    </source>
</evidence>
<dbReference type="GO" id="GO:0000155">
    <property type="term" value="F:phosphorelay sensor kinase activity"/>
    <property type="evidence" value="ECO:0007669"/>
    <property type="project" value="InterPro"/>
</dbReference>
<dbReference type="PANTHER" id="PTHR46663:SF3">
    <property type="entry name" value="SLL0267 PROTEIN"/>
    <property type="match status" value="1"/>
</dbReference>
<dbReference type="InterPro" id="IPR000160">
    <property type="entry name" value="GGDEF_dom"/>
</dbReference>
<protein>
    <recommendedName>
        <fullName evidence="2">histidine kinase</fullName>
        <ecNumber evidence="2">2.7.13.3</ecNumber>
    </recommendedName>
</protein>
<dbReference type="Pfam" id="PF00512">
    <property type="entry name" value="HisKA"/>
    <property type="match status" value="1"/>
</dbReference>
<keyword evidence="4 9" id="KW-0808">Transferase</keyword>
<evidence type="ECO:0000256" key="4">
    <source>
        <dbReference type="ARBA" id="ARBA00022679"/>
    </source>
</evidence>
<evidence type="ECO:0000313" key="9">
    <source>
        <dbReference type="EMBL" id="OIQ94075.1"/>
    </source>
</evidence>
<dbReference type="InterPro" id="IPR003594">
    <property type="entry name" value="HATPase_dom"/>
</dbReference>
<dbReference type="SMART" id="SM00267">
    <property type="entry name" value="GGDEF"/>
    <property type="match status" value="1"/>
</dbReference>
<feature type="coiled-coil region" evidence="6">
    <location>
        <begin position="14"/>
        <end position="81"/>
    </location>
</feature>
<dbReference type="Pfam" id="PF00990">
    <property type="entry name" value="GGDEF"/>
    <property type="match status" value="1"/>
</dbReference>
<dbReference type="CDD" id="cd01949">
    <property type="entry name" value="GGDEF"/>
    <property type="match status" value="1"/>
</dbReference>
<dbReference type="InterPro" id="IPR043128">
    <property type="entry name" value="Rev_trsase/Diguanyl_cyclase"/>
</dbReference>
<dbReference type="SUPFAM" id="SSF47384">
    <property type="entry name" value="Homodimeric domain of signal transducing histidine kinase"/>
    <property type="match status" value="1"/>
</dbReference>
<keyword evidence="6" id="KW-0175">Coiled coil</keyword>
<comment type="caution">
    <text evidence="9">The sequence shown here is derived from an EMBL/GenBank/DDBJ whole genome shotgun (WGS) entry which is preliminary data.</text>
</comment>
<dbReference type="SMART" id="SM00387">
    <property type="entry name" value="HATPase_c"/>
    <property type="match status" value="1"/>
</dbReference>
<evidence type="ECO:0000256" key="3">
    <source>
        <dbReference type="ARBA" id="ARBA00022553"/>
    </source>
</evidence>
<evidence type="ECO:0000256" key="2">
    <source>
        <dbReference type="ARBA" id="ARBA00012438"/>
    </source>
</evidence>
<dbReference type="PROSITE" id="PS50109">
    <property type="entry name" value="HIS_KIN"/>
    <property type="match status" value="1"/>
</dbReference>
<dbReference type="EMBL" id="MLJW01000194">
    <property type="protein sequence ID" value="OIQ94075.1"/>
    <property type="molecule type" value="Genomic_DNA"/>
</dbReference>
<dbReference type="InterPro" id="IPR005467">
    <property type="entry name" value="His_kinase_dom"/>
</dbReference>
<dbReference type="PANTHER" id="PTHR46663">
    <property type="entry name" value="DIGUANYLATE CYCLASE DGCT-RELATED"/>
    <property type="match status" value="1"/>
</dbReference>
<dbReference type="InterPro" id="IPR029787">
    <property type="entry name" value="Nucleotide_cyclase"/>
</dbReference>
<feature type="domain" description="Histidine kinase" evidence="7">
    <location>
        <begin position="323"/>
        <end position="541"/>
    </location>
</feature>
<dbReference type="CDD" id="cd00075">
    <property type="entry name" value="HATPase"/>
    <property type="match status" value="1"/>
</dbReference>
<reference evidence="9" key="1">
    <citation type="submission" date="2016-10" db="EMBL/GenBank/DDBJ databases">
        <title>Sequence of Gallionella enrichment culture.</title>
        <authorList>
            <person name="Poehlein A."/>
            <person name="Muehling M."/>
            <person name="Daniel R."/>
        </authorList>
    </citation>
    <scope>NUCLEOTIDE SEQUENCE</scope>
</reference>
<dbReference type="PROSITE" id="PS50887">
    <property type="entry name" value="GGDEF"/>
    <property type="match status" value="1"/>
</dbReference>
<keyword evidence="3" id="KW-0597">Phosphoprotein</keyword>
<dbReference type="Gene3D" id="3.30.70.270">
    <property type="match status" value="1"/>
</dbReference>
<dbReference type="PRINTS" id="PR00344">
    <property type="entry name" value="BCTRLSENSOR"/>
</dbReference>
<evidence type="ECO:0000259" key="7">
    <source>
        <dbReference type="PROSITE" id="PS50109"/>
    </source>
</evidence>
<dbReference type="CDD" id="cd00082">
    <property type="entry name" value="HisKA"/>
    <property type="match status" value="1"/>
</dbReference>
<dbReference type="Gene3D" id="3.30.565.10">
    <property type="entry name" value="Histidine kinase-like ATPase, C-terminal domain"/>
    <property type="match status" value="1"/>
</dbReference>
<dbReference type="InterPro" id="IPR003661">
    <property type="entry name" value="HisK_dim/P_dom"/>
</dbReference>
<feature type="domain" description="GGDEF" evidence="8">
    <location>
        <begin position="119"/>
        <end position="254"/>
    </location>
</feature>
<gene>
    <name evidence="9" type="primary">phoR_17</name>
    <name evidence="9" type="ORF">GALL_239880</name>
</gene>
<dbReference type="InterPro" id="IPR052163">
    <property type="entry name" value="DGC-Regulatory_Protein"/>
</dbReference>
<sequence length="559" mass="60776">MNQNQPPTPKASEAERSARELAQLQEQVDAARVVLNRLLQEVVVAESRVDVPRASQIVEANEQLVLAMLRAQAQADEAMQQLGHASLSAGLDALTQLPGRGWMLDQLAHAIVQAKRHGTRLAVLYLDLDNFKQINDTLGHAAGDQVLKLITHRLVTSIRETDLVSRYGGDEFLILLTDISQPSDAALIAQKIISTLDMPSRVGDYVLRLTASIGLSIYPDDGDAADTLIDRADTAMYRAKSQQLGSFAFYGGDPLTDDNLQRPRLAALQHPAAPAVLTHEEQEERYMQLREANEQLVLAVLGAQELREAAEQGQRRQTQFLAVVANELRDPLTPIRLATAMLGRVRTDEPLLPRAQSMIERQLAQMKHLVDSLDDISKIQMDKLTLTRQRVDMTSIIDEAVKISRPVMDARLQGLKVRTPSRALVMHGDPNRLIQILGNLLDNASKYTPNGGKIDLTVTTAGDEIVLTVSDNGVGITAPALPRIFEPFMQDTQTTGLNGVGLGIGLTVVRALVDAHGGNITATSAGSGLGSQFVVKLPLAGRSGHDQGRDGLSDPESMH</sequence>
<dbReference type="FunFam" id="3.30.565.10:FF:000006">
    <property type="entry name" value="Sensor histidine kinase WalK"/>
    <property type="match status" value="1"/>
</dbReference>
<evidence type="ECO:0000259" key="8">
    <source>
        <dbReference type="PROSITE" id="PS50887"/>
    </source>
</evidence>
<organism evidence="9">
    <name type="scientific">mine drainage metagenome</name>
    <dbReference type="NCBI Taxonomy" id="410659"/>
    <lineage>
        <taxon>unclassified sequences</taxon>
        <taxon>metagenomes</taxon>
        <taxon>ecological metagenomes</taxon>
    </lineage>
</organism>
<dbReference type="SMART" id="SM00388">
    <property type="entry name" value="HisKA"/>
    <property type="match status" value="1"/>
</dbReference>
<dbReference type="InterPro" id="IPR036097">
    <property type="entry name" value="HisK_dim/P_sf"/>
</dbReference>
<dbReference type="AlphaFoldDB" id="A0A1J5RX76"/>
<dbReference type="EC" id="2.7.13.3" evidence="2"/>
<dbReference type="InterPro" id="IPR004358">
    <property type="entry name" value="Sig_transdc_His_kin-like_C"/>
</dbReference>
<evidence type="ECO:0000256" key="5">
    <source>
        <dbReference type="ARBA" id="ARBA00022777"/>
    </source>
</evidence>
<keyword evidence="5" id="KW-0418">Kinase</keyword>
<accession>A0A1J5RX76</accession>
<dbReference type="InterPro" id="IPR036890">
    <property type="entry name" value="HATPase_C_sf"/>
</dbReference>
<evidence type="ECO:0000256" key="1">
    <source>
        <dbReference type="ARBA" id="ARBA00000085"/>
    </source>
</evidence>
<dbReference type="SUPFAM" id="SSF55874">
    <property type="entry name" value="ATPase domain of HSP90 chaperone/DNA topoisomerase II/histidine kinase"/>
    <property type="match status" value="1"/>
</dbReference>
<name>A0A1J5RX76_9ZZZZ</name>
<dbReference type="SUPFAM" id="SSF55073">
    <property type="entry name" value="Nucleotide cyclase"/>
    <property type="match status" value="1"/>
</dbReference>
<proteinExistence type="predicted"/>
<dbReference type="Pfam" id="PF02518">
    <property type="entry name" value="HATPase_c"/>
    <property type="match status" value="1"/>
</dbReference>